<dbReference type="GO" id="GO:0006354">
    <property type="term" value="P:DNA-templated transcription elongation"/>
    <property type="evidence" value="ECO:0007669"/>
    <property type="project" value="TreeGrafter"/>
</dbReference>
<dbReference type="InterPro" id="IPR018151">
    <property type="entry name" value="TF_GreA/GreB_CS"/>
</dbReference>
<feature type="domain" description="Transcription elongation factor GreA/GreB N-terminal" evidence="4">
    <location>
        <begin position="14"/>
        <end position="83"/>
    </location>
</feature>
<dbReference type="Gene3D" id="1.10.287.180">
    <property type="entry name" value="Transcription elongation factor, GreA/GreB, N-terminal domain"/>
    <property type="match status" value="1"/>
</dbReference>
<dbReference type="EMBL" id="UINC01000521">
    <property type="protein sequence ID" value="SUZ56719.1"/>
    <property type="molecule type" value="Genomic_DNA"/>
</dbReference>
<dbReference type="InterPro" id="IPR036805">
    <property type="entry name" value="Tscrpt_elong_fac_GreA/B_N_sf"/>
</dbReference>
<dbReference type="PROSITE" id="PS00829">
    <property type="entry name" value="GREAB_1"/>
    <property type="match status" value="1"/>
</dbReference>
<keyword evidence="2" id="KW-0238">DNA-binding</keyword>
<evidence type="ECO:0000256" key="3">
    <source>
        <dbReference type="ARBA" id="ARBA00023163"/>
    </source>
</evidence>
<dbReference type="GO" id="GO:0032784">
    <property type="term" value="P:regulation of DNA-templated transcription elongation"/>
    <property type="evidence" value="ECO:0007669"/>
    <property type="project" value="InterPro"/>
</dbReference>
<keyword evidence="1" id="KW-0805">Transcription regulation</keyword>
<gene>
    <name evidence="5" type="ORF">METZ01_LOCUS9573</name>
</gene>
<dbReference type="PANTHER" id="PTHR30437:SF6">
    <property type="entry name" value="TRANSCRIPTION ELONGATION FACTOR GREB"/>
    <property type="match status" value="1"/>
</dbReference>
<dbReference type="Pfam" id="PF03449">
    <property type="entry name" value="GreA_GreB_N"/>
    <property type="match status" value="1"/>
</dbReference>
<sequence length="119" mass="13909">MTRYRPPPPKSAPYVTPAGFEQLQEELRVLWKVERPEITRRVAEAAALGDRSENADYIYGKRRLGEIDRRVRYLSKRLDEVQIVDRLPDDTNRIFFGATIDIEREDGESLRYRIVGADE</sequence>
<organism evidence="5">
    <name type="scientific">marine metagenome</name>
    <dbReference type="NCBI Taxonomy" id="408172"/>
    <lineage>
        <taxon>unclassified sequences</taxon>
        <taxon>metagenomes</taxon>
        <taxon>ecological metagenomes</taxon>
    </lineage>
</organism>
<dbReference type="FunFam" id="1.10.287.180:FF:000001">
    <property type="entry name" value="Transcription elongation factor GreA"/>
    <property type="match status" value="1"/>
</dbReference>
<dbReference type="InterPro" id="IPR023459">
    <property type="entry name" value="Tscrpt_elong_fac_GreA/B_fam"/>
</dbReference>
<reference evidence="5" key="1">
    <citation type="submission" date="2018-05" db="EMBL/GenBank/DDBJ databases">
        <authorList>
            <person name="Lanie J.A."/>
            <person name="Ng W.-L."/>
            <person name="Kazmierczak K.M."/>
            <person name="Andrzejewski T.M."/>
            <person name="Davidsen T.M."/>
            <person name="Wayne K.J."/>
            <person name="Tettelin H."/>
            <person name="Glass J.I."/>
            <person name="Rusch D."/>
            <person name="Podicherti R."/>
            <person name="Tsui H.-C.T."/>
            <person name="Winkler M.E."/>
        </authorList>
    </citation>
    <scope>NUCLEOTIDE SEQUENCE</scope>
</reference>
<feature type="non-terminal residue" evidence="5">
    <location>
        <position position="119"/>
    </location>
</feature>
<evidence type="ECO:0000313" key="5">
    <source>
        <dbReference type="EMBL" id="SUZ56719.1"/>
    </source>
</evidence>
<dbReference type="GO" id="GO:0070063">
    <property type="term" value="F:RNA polymerase binding"/>
    <property type="evidence" value="ECO:0007669"/>
    <property type="project" value="InterPro"/>
</dbReference>
<dbReference type="AlphaFoldDB" id="A0A381NQW7"/>
<evidence type="ECO:0000256" key="2">
    <source>
        <dbReference type="ARBA" id="ARBA00023125"/>
    </source>
</evidence>
<keyword evidence="3" id="KW-0804">Transcription</keyword>
<dbReference type="PANTHER" id="PTHR30437">
    <property type="entry name" value="TRANSCRIPTION ELONGATION FACTOR GREA"/>
    <property type="match status" value="1"/>
</dbReference>
<evidence type="ECO:0000256" key="1">
    <source>
        <dbReference type="ARBA" id="ARBA00023015"/>
    </source>
</evidence>
<name>A0A381NQW7_9ZZZZ</name>
<evidence type="ECO:0000259" key="4">
    <source>
        <dbReference type="Pfam" id="PF03449"/>
    </source>
</evidence>
<dbReference type="GO" id="GO:0003677">
    <property type="term" value="F:DNA binding"/>
    <property type="evidence" value="ECO:0007669"/>
    <property type="project" value="UniProtKB-KW"/>
</dbReference>
<dbReference type="PIRSF" id="PIRSF006092">
    <property type="entry name" value="GreA_GreB"/>
    <property type="match status" value="1"/>
</dbReference>
<dbReference type="SUPFAM" id="SSF46557">
    <property type="entry name" value="GreA transcript cleavage protein, N-terminal domain"/>
    <property type="match status" value="1"/>
</dbReference>
<proteinExistence type="predicted"/>
<dbReference type="InterPro" id="IPR022691">
    <property type="entry name" value="Tscrpt_elong_fac_GreA/B_N"/>
</dbReference>
<protein>
    <recommendedName>
        <fullName evidence="4">Transcription elongation factor GreA/GreB N-terminal domain-containing protein</fullName>
    </recommendedName>
</protein>
<accession>A0A381NQW7</accession>